<sequence>MKKDGRSLKKQVQEKKRRMSIKFWKQSLSTPEIAEPLEGSIRSVQRWISAYKSGGISAFKTHQQGPQVER</sequence>
<gene>
    <name evidence="1" type="ORF">AB835_10650</name>
</gene>
<evidence type="ECO:0000313" key="1">
    <source>
        <dbReference type="EMBL" id="ODS23109.1"/>
    </source>
</evidence>
<protein>
    <recommendedName>
        <fullName evidence="3">Helix-turn-helix domain-containing protein</fullName>
    </recommendedName>
</protein>
<dbReference type="Pfam" id="PF13384">
    <property type="entry name" value="HTH_23"/>
    <property type="match status" value="1"/>
</dbReference>
<evidence type="ECO:0000313" key="2">
    <source>
        <dbReference type="Proteomes" id="UP000242502"/>
    </source>
</evidence>
<dbReference type="Proteomes" id="UP000242502">
    <property type="component" value="Unassembled WGS sequence"/>
</dbReference>
<accession>A0A1D2QNE7</accession>
<name>A0A1D2QNE7_9GAMM</name>
<evidence type="ECO:0008006" key="3">
    <source>
        <dbReference type="Google" id="ProtNLM"/>
    </source>
</evidence>
<comment type="caution">
    <text evidence="1">The sequence shown here is derived from an EMBL/GenBank/DDBJ whole genome shotgun (WGS) entry which is preliminary data.</text>
</comment>
<dbReference type="AlphaFoldDB" id="A0A1D2QNE7"/>
<reference evidence="1 2" key="1">
    <citation type="journal article" date="2016" name="Appl. Environ. Microbiol.">
        <title>Lack of Overt Genome Reduction in the Bryostatin-Producing Bryozoan Symbiont "Candidatus Endobugula sertula".</title>
        <authorList>
            <person name="Miller I.J."/>
            <person name="Vanee N."/>
            <person name="Fong S.S."/>
            <person name="Lim-Fong G.E."/>
            <person name="Kwan J.C."/>
        </authorList>
    </citation>
    <scope>NUCLEOTIDE SEQUENCE [LARGE SCALE GENOMIC DNA]</scope>
    <source>
        <strain evidence="1">AB1-4</strain>
    </source>
</reference>
<proteinExistence type="predicted"/>
<organism evidence="1 2">
    <name type="scientific">Candidatus Endobugula sertula</name>
    <name type="common">Bugula neritina bacterial symbiont</name>
    <dbReference type="NCBI Taxonomy" id="62101"/>
    <lineage>
        <taxon>Bacteria</taxon>
        <taxon>Pseudomonadati</taxon>
        <taxon>Pseudomonadota</taxon>
        <taxon>Gammaproteobacteria</taxon>
        <taxon>Cellvibrionales</taxon>
        <taxon>Cellvibrionaceae</taxon>
        <taxon>Candidatus Endobugula</taxon>
    </lineage>
</organism>
<dbReference type="EMBL" id="MDLC01000039">
    <property type="protein sequence ID" value="ODS23109.1"/>
    <property type="molecule type" value="Genomic_DNA"/>
</dbReference>